<reference evidence="2" key="1">
    <citation type="journal article" date="2022" name="Front. Genet.">
        <title>Chromosome-Scale Assembly of the Dendrobium nobile Genome Provides Insights Into the Molecular Mechanism of the Biosynthesis of the Medicinal Active Ingredient of Dendrobium.</title>
        <authorList>
            <person name="Xu Q."/>
            <person name="Niu S.-C."/>
            <person name="Li K.-L."/>
            <person name="Zheng P.-J."/>
            <person name="Zhang X.-J."/>
            <person name="Jia Y."/>
            <person name="Liu Y."/>
            <person name="Niu Y.-X."/>
            <person name="Yu L.-H."/>
            <person name="Chen D.-F."/>
            <person name="Zhang G.-Q."/>
        </authorList>
    </citation>
    <scope>NUCLEOTIDE SEQUENCE</scope>
    <source>
        <tissue evidence="2">Leaf</tissue>
    </source>
</reference>
<sequence>MDVQGRSRSCQKKTRQSSFDHYGRTEARARREQGVGGCRRTRRQVRNRLELATLLGLRRWRWDRTGREIGWLELGETGAIRTTRRRGEKGVPSPGAYTREGIGRESQLRFPLESSGTESGPGREGSSQGSGA</sequence>
<protein>
    <submittedName>
        <fullName evidence="2">Uncharacterized protein</fullName>
    </submittedName>
</protein>
<keyword evidence="3" id="KW-1185">Reference proteome</keyword>
<organism evidence="2 3">
    <name type="scientific">Dendrobium nobile</name>
    <name type="common">Orchid</name>
    <dbReference type="NCBI Taxonomy" id="94219"/>
    <lineage>
        <taxon>Eukaryota</taxon>
        <taxon>Viridiplantae</taxon>
        <taxon>Streptophyta</taxon>
        <taxon>Embryophyta</taxon>
        <taxon>Tracheophyta</taxon>
        <taxon>Spermatophyta</taxon>
        <taxon>Magnoliopsida</taxon>
        <taxon>Liliopsida</taxon>
        <taxon>Asparagales</taxon>
        <taxon>Orchidaceae</taxon>
        <taxon>Epidendroideae</taxon>
        <taxon>Malaxideae</taxon>
        <taxon>Dendrobiinae</taxon>
        <taxon>Dendrobium</taxon>
    </lineage>
</organism>
<evidence type="ECO:0000313" key="3">
    <source>
        <dbReference type="Proteomes" id="UP000829196"/>
    </source>
</evidence>
<dbReference type="Proteomes" id="UP000829196">
    <property type="component" value="Unassembled WGS sequence"/>
</dbReference>
<name>A0A8T3B6Q0_DENNO</name>
<proteinExistence type="predicted"/>
<feature type="region of interest" description="Disordered" evidence="1">
    <location>
        <begin position="1"/>
        <end position="38"/>
    </location>
</feature>
<dbReference type="AlphaFoldDB" id="A0A8T3B6Q0"/>
<feature type="region of interest" description="Disordered" evidence="1">
    <location>
        <begin position="83"/>
        <end position="132"/>
    </location>
</feature>
<accession>A0A8T3B6Q0</accession>
<feature type="compositionally biased region" description="Basic and acidic residues" evidence="1">
    <location>
        <begin position="21"/>
        <end position="33"/>
    </location>
</feature>
<gene>
    <name evidence="2" type="ORF">KFK09_015684</name>
</gene>
<dbReference type="EMBL" id="JAGYWB010000011">
    <property type="protein sequence ID" value="KAI0504731.1"/>
    <property type="molecule type" value="Genomic_DNA"/>
</dbReference>
<evidence type="ECO:0000256" key="1">
    <source>
        <dbReference type="SAM" id="MobiDB-lite"/>
    </source>
</evidence>
<comment type="caution">
    <text evidence="2">The sequence shown here is derived from an EMBL/GenBank/DDBJ whole genome shotgun (WGS) entry which is preliminary data.</text>
</comment>
<evidence type="ECO:0000313" key="2">
    <source>
        <dbReference type="EMBL" id="KAI0504731.1"/>
    </source>
</evidence>